<gene>
    <name evidence="4" type="primary">LOC117183341</name>
    <name evidence="3" type="synonym">LOC26533985</name>
</gene>
<dbReference type="AlphaFoldDB" id="A0A6I8VPP0"/>
<evidence type="ECO:0000313" key="3">
    <source>
        <dbReference type="RefSeq" id="XP_033232829.1"/>
    </source>
</evidence>
<dbReference type="KEGG" id="dpo:117183341"/>
<dbReference type="Proteomes" id="UP000001819">
    <property type="component" value="Chromosome 2"/>
</dbReference>
<organism evidence="2 4">
    <name type="scientific">Drosophila pseudoobscura pseudoobscura</name>
    <name type="common">Fruit fly</name>
    <dbReference type="NCBI Taxonomy" id="46245"/>
    <lineage>
        <taxon>Eukaryota</taxon>
        <taxon>Metazoa</taxon>
        <taxon>Ecdysozoa</taxon>
        <taxon>Arthropoda</taxon>
        <taxon>Hexapoda</taxon>
        <taxon>Insecta</taxon>
        <taxon>Pterygota</taxon>
        <taxon>Neoptera</taxon>
        <taxon>Endopterygota</taxon>
        <taxon>Diptera</taxon>
        <taxon>Brachycera</taxon>
        <taxon>Muscomorpha</taxon>
        <taxon>Ephydroidea</taxon>
        <taxon>Drosophilidae</taxon>
        <taxon>Drosophila</taxon>
        <taxon>Sophophora</taxon>
    </lineage>
</organism>
<proteinExistence type="predicted"/>
<feature type="compositionally biased region" description="Basic and acidic residues" evidence="1">
    <location>
        <begin position="14"/>
        <end position="28"/>
    </location>
</feature>
<protein>
    <submittedName>
        <fullName evidence="3 4">Neurofilament medium polypeptide-like</fullName>
    </submittedName>
</protein>
<feature type="compositionally biased region" description="Basic and acidic residues" evidence="1">
    <location>
        <begin position="207"/>
        <end position="219"/>
    </location>
</feature>
<feature type="compositionally biased region" description="Basic and acidic residues" evidence="1">
    <location>
        <begin position="161"/>
        <end position="175"/>
    </location>
</feature>
<dbReference type="KEGG" id="dpo:26533985"/>
<keyword evidence="2" id="KW-1185">Reference proteome</keyword>
<feature type="compositionally biased region" description="Basic and acidic residues" evidence="1">
    <location>
        <begin position="229"/>
        <end position="249"/>
    </location>
</feature>
<feature type="compositionally biased region" description="Basic and acidic residues" evidence="1">
    <location>
        <begin position="58"/>
        <end position="88"/>
    </location>
</feature>
<feature type="compositionally biased region" description="Basic and acidic residues" evidence="1">
    <location>
        <begin position="275"/>
        <end position="284"/>
    </location>
</feature>
<feature type="compositionally biased region" description="Basic and acidic residues" evidence="1">
    <location>
        <begin position="129"/>
        <end position="146"/>
    </location>
</feature>
<name>A0A6I8VPP0_DROPS</name>
<reference evidence="4" key="2">
    <citation type="submission" date="2025-04" db="UniProtKB">
        <authorList>
            <consortium name="RefSeq"/>
        </authorList>
    </citation>
    <scope>IDENTIFICATION</scope>
    <source>
        <strain evidence="4">MV-25-SWS-2005</strain>
        <tissue evidence="4">Whole body</tissue>
    </source>
</reference>
<evidence type="ECO:0000256" key="1">
    <source>
        <dbReference type="SAM" id="MobiDB-lite"/>
    </source>
</evidence>
<evidence type="ECO:0000313" key="4">
    <source>
        <dbReference type="RefSeq" id="XP_033232833.1"/>
    </source>
</evidence>
<evidence type="ECO:0000313" key="2">
    <source>
        <dbReference type="Proteomes" id="UP000001819"/>
    </source>
</evidence>
<reference evidence="2" key="1">
    <citation type="submission" date="2024-06" db="UniProtKB">
        <authorList>
            <consortium name="RefSeq"/>
        </authorList>
    </citation>
    <scope>NUCLEOTIDE SEQUENCE [LARGE SCALE GENOMIC DNA]</scope>
    <source>
        <strain evidence="3">MV-25-SWS-2005</strain>
        <strain evidence="2">MV2-25</strain>
        <tissue evidence="3">Whole body</tissue>
    </source>
</reference>
<sequence length="355" mass="39181">MEVGLMANSNISMEKADTSGEELKETPSVKKTAAEPAAANKDTKKSRISQRRSTIGASREDLAQSYETKDKSEPEASNKNYTKEKESSVEIEVPSKPNEVEKAAVEPAASSKDTKKSRISHRRKTVSGSREDLAGTSIEKTKDKVESVVSNKNHAKTKGSSMEKEVPSKRKEVPKVDPAVSHKKSRISQRSSTIAISREQFLADSGEDPKETPVDKTEDQVESAVSNKNDAKAKGSSVEKRKEASKVEPEEFLAASREEPKETPSVDQGQVEPEVSNRSKENEPPPKPIQEFPPKRERNALRSRATSCYYERPQDEPDLVDTIVNGMGVRLIRGPEVIEALSGVRLFSIYISIEE</sequence>
<accession>A0A6I8VPP0</accession>
<dbReference type="RefSeq" id="XP_033232829.1">
    <property type="nucleotide sequence ID" value="XM_033376938.1"/>
</dbReference>
<feature type="compositionally biased region" description="Basic residues" evidence="1">
    <location>
        <begin position="115"/>
        <end position="125"/>
    </location>
</feature>
<feature type="region of interest" description="Disordered" evidence="1">
    <location>
        <begin position="1"/>
        <end position="313"/>
    </location>
</feature>
<dbReference type="RefSeq" id="XP_033232833.1">
    <property type="nucleotide sequence ID" value="XM_033376942.1"/>
</dbReference>